<dbReference type="Proteomes" id="UP000467841">
    <property type="component" value="Unassembled WGS sequence"/>
</dbReference>
<evidence type="ECO:0000313" key="3">
    <source>
        <dbReference type="Proteomes" id="UP000467841"/>
    </source>
</evidence>
<comment type="caution">
    <text evidence="2">The sequence shown here is derived from an EMBL/GenBank/DDBJ whole genome shotgun (WGS) entry which is preliminary data.</text>
</comment>
<reference evidence="2" key="1">
    <citation type="submission" date="2020-01" db="EMBL/GenBank/DDBJ databases">
        <authorList>
            <person name="Mishra B."/>
        </authorList>
    </citation>
    <scope>NUCLEOTIDE SEQUENCE [LARGE SCALE GENOMIC DNA]</scope>
</reference>
<organism evidence="2 3">
    <name type="scientific">Microthlaspi erraticum</name>
    <dbReference type="NCBI Taxonomy" id="1685480"/>
    <lineage>
        <taxon>Eukaryota</taxon>
        <taxon>Viridiplantae</taxon>
        <taxon>Streptophyta</taxon>
        <taxon>Embryophyta</taxon>
        <taxon>Tracheophyta</taxon>
        <taxon>Spermatophyta</taxon>
        <taxon>Magnoliopsida</taxon>
        <taxon>eudicotyledons</taxon>
        <taxon>Gunneridae</taxon>
        <taxon>Pentapetalae</taxon>
        <taxon>rosids</taxon>
        <taxon>malvids</taxon>
        <taxon>Brassicales</taxon>
        <taxon>Brassicaceae</taxon>
        <taxon>Coluteocarpeae</taxon>
        <taxon>Microthlaspi</taxon>
    </lineage>
</organism>
<evidence type="ECO:0000256" key="1">
    <source>
        <dbReference type="SAM" id="Coils"/>
    </source>
</evidence>
<name>A0A6D2IWC5_9BRAS</name>
<sequence length="224" mass="26964">MLYPVPSKASNLAADTVEKEHKRLLARKSIIEKRKEDQERQQLEMEREEEDKRIKLQKITVEAEQKRLAAELEERMRQRILREIKWREVEEAMALLKEREKRMRKGMKKITVLDGEKVVMTKETVMERILREKIKERQEREKKLQGLAKTMDCLERAKREEAAPLVEAAYQRRLAEESEVYEGEQEREVEVSKERHESDLKEKKRLFRMLDNKEIFQASCLTRL</sequence>
<dbReference type="GO" id="GO:0002188">
    <property type="term" value="P:translation reinitiation"/>
    <property type="evidence" value="ECO:0007669"/>
    <property type="project" value="TreeGrafter"/>
</dbReference>
<feature type="coiled-coil region" evidence="1">
    <location>
        <begin position="21"/>
        <end position="60"/>
    </location>
</feature>
<dbReference type="AlphaFoldDB" id="A0A6D2IWC5"/>
<dbReference type="GO" id="GO:0001732">
    <property type="term" value="P:formation of cytoplasmic translation initiation complex"/>
    <property type="evidence" value="ECO:0007669"/>
    <property type="project" value="TreeGrafter"/>
</dbReference>
<protein>
    <submittedName>
        <fullName evidence="2">Uncharacterized protein</fullName>
    </submittedName>
</protein>
<proteinExistence type="predicted"/>
<dbReference type="PANTHER" id="PTHR14005">
    <property type="entry name" value="EUKARYOTIC TRANSLATION INITIATION FACTOR 3, THETA SUBUNIT"/>
    <property type="match status" value="1"/>
</dbReference>
<dbReference type="EMBL" id="CACVBM020001098">
    <property type="protein sequence ID" value="CAA7030890.1"/>
    <property type="molecule type" value="Genomic_DNA"/>
</dbReference>
<dbReference type="GO" id="GO:0071540">
    <property type="term" value="C:eukaryotic translation initiation factor 3 complex, eIF3e"/>
    <property type="evidence" value="ECO:0007669"/>
    <property type="project" value="TreeGrafter"/>
</dbReference>
<dbReference type="GO" id="GO:0003743">
    <property type="term" value="F:translation initiation factor activity"/>
    <property type="evidence" value="ECO:0007669"/>
    <property type="project" value="TreeGrafter"/>
</dbReference>
<gene>
    <name evidence="2" type="ORF">MERR_LOCUS18125</name>
</gene>
<dbReference type="PANTHER" id="PTHR14005:SF0">
    <property type="entry name" value="EUKARYOTIC TRANSLATION INITIATION FACTOR 3 SUBUNIT A"/>
    <property type="match status" value="1"/>
</dbReference>
<dbReference type="OrthoDB" id="1712720at2759"/>
<accession>A0A6D2IWC5</accession>
<dbReference type="GO" id="GO:0071541">
    <property type="term" value="C:eukaryotic translation initiation factor 3 complex, eIF3m"/>
    <property type="evidence" value="ECO:0007669"/>
    <property type="project" value="TreeGrafter"/>
</dbReference>
<evidence type="ECO:0000313" key="2">
    <source>
        <dbReference type="EMBL" id="CAA7030890.1"/>
    </source>
</evidence>
<dbReference type="InterPro" id="IPR027512">
    <property type="entry name" value="EIF3A"/>
</dbReference>
<dbReference type="GO" id="GO:0043614">
    <property type="term" value="C:multi-eIF complex"/>
    <property type="evidence" value="ECO:0007669"/>
    <property type="project" value="TreeGrafter"/>
</dbReference>
<keyword evidence="1" id="KW-0175">Coiled coil</keyword>
<keyword evidence="3" id="KW-1185">Reference proteome</keyword>
<dbReference type="GO" id="GO:0003729">
    <property type="term" value="F:mRNA binding"/>
    <property type="evidence" value="ECO:0007669"/>
    <property type="project" value="TreeGrafter"/>
</dbReference>